<comment type="similarity">
    <text evidence="1 2">Belongs to the serpin family.</text>
</comment>
<dbReference type="STRING" id="200361.A0A453FKY8"/>
<dbReference type="EnsemblPlants" id="AET3Gv20709500.1">
    <property type="protein sequence ID" value="AET3Gv20709500.1"/>
    <property type="gene ID" value="AET3Gv20709500"/>
</dbReference>
<protein>
    <recommendedName>
        <fullName evidence="4">Serpin domain-containing protein</fullName>
    </recommendedName>
</protein>
<reference evidence="5" key="5">
    <citation type="journal article" date="2021" name="G3 (Bethesda)">
        <title>Aegilops tauschii genome assembly Aet v5.0 features greater sequence contiguity and improved annotation.</title>
        <authorList>
            <person name="Wang L."/>
            <person name="Zhu T."/>
            <person name="Rodriguez J.C."/>
            <person name="Deal K.R."/>
            <person name="Dubcovsky J."/>
            <person name="McGuire P.E."/>
            <person name="Lux T."/>
            <person name="Spannagl M."/>
            <person name="Mayer K.F.X."/>
            <person name="Baldrich P."/>
            <person name="Meyers B.C."/>
            <person name="Huo N."/>
            <person name="Gu Y.Q."/>
            <person name="Zhou H."/>
            <person name="Devos K.M."/>
            <person name="Bennetzen J.L."/>
            <person name="Unver T."/>
            <person name="Budak H."/>
            <person name="Gulick P.J."/>
            <person name="Galiba G."/>
            <person name="Kalapos B."/>
            <person name="Nelson D.R."/>
            <person name="Li P."/>
            <person name="You F.M."/>
            <person name="Luo M.C."/>
            <person name="Dvorak J."/>
        </authorList>
    </citation>
    <scope>NUCLEOTIDE SEQUENCE [LARGE SCALE GENOMIC DNA]</scope>
    <source>
        <strain evidence="5">cv. AL8/78</strain>
    </source>
</reference>
<feature type="compositionally biased region" description="Pro residues" evidence="3">
    <location>
        <begin position="35"/>
        <end position="53"/>
    </location>
</feature>
<dbReference type="CDD" id="cd02043">
    <property type="entry name" value="serpinP_plants"/>
    <property type="match status" value="1"/>
</dbReference>
<organism evidence="5 6">
    <name type="scientific">Aegilops tauschii subsp. strangulata</name>
    <name type="common">Goatgrass</name>
    <dbReference type="NCBI Taxonomy" id="200361"/>
    <lineage>
        <taxon>Eukaryota</taxon>
        <taxon>Viridiplantae</taxon>
        <taxon>Streptophyta</taxon>
        <taxon>Embryophyta</taxon>
        <taxon>Tracheophyta</taxon>
        <taxon>Spermatophyta</taxon>
        <taxon>Magnoliopsida</taxon>
        <taxon>Liliopsida</taxon>
        <taxon>Poales</taxon>
        <taxon>Poaceae</taxon>
        <taxon>BOP clade</taxon>
        <taxon>Pooideae</taxon>
        <taxon>Triticodae</taxon>
        <taxon>Triticeae</taxon>
        <taxon>Triticinae</taxon>
        <taxon>Aegilops</taxon>
    </lineage>
</organism>
<accession>A0A453FKY8</accession>
<proteinExistence type="inferred from homology"/>
<reference evidence="6" key="1">
    <citation type="journal article" date="2014" name="Science">
        <title>Ancient hybridizations among the ancestral genomes of bread wheat.</title>
        <authorList>
            <consortium name="International Wheat Genome Sequencing Consortium,"/>
            <person name="Marcussen T."/>
            <person name="Sandve S.R."/>
            <person name="Heier L."/>
            <person name="Spannagl M."/>
            <person name="Pfeifer M."/>
            <person name="Jakobsen K.S."/>
            <person name="Wulff B.B."/>
            <person name="Steuernagel B."/>
            <person name="Mayer K.F."/>
            <person name="Olsen O.A."/>
        </authorList>
    </citation>
    <scope>NUCLEOTIDE SEQUENCE [LARGE SCALE GENOMIC DNA]</scope>
    <source>
        <strain evidence="6">cv. AL8/78</strain>
    </source>
</reference>
<keyword evidence="6" id="KW-1185">Reference proteome</keyword>
<dbReference type="Gene3D" id="3.30.497.10">
    <property type="entry name" value="Antithrombin, subunit I, domain 2"/>
    <property type="match status" value="1"/>
</dbReference>
<evidence type="ECO:0000256" key="2">
    <source>
        <dbReference type="RuleBase" id="RU000411"/>
    </source>
</evidence>
<reference evidence="5" key="4">
    <citation type="submission" date="2019-03" db="UniProtKB">
        <authorList>
            <consortium name="EnsemblPlants"/>
        </authorList>
    </citation>
    <scope>IDENTIFICATION</scope>
</reference>
<evidence type="ECO:0000256" key="1">
    <source>
        <dbReference type="ARBA" id="ARBA00009500"/>
    </source>
</evidence>
<dbReference type="PANTHER" id="PTHR11461:SF306">
    <property type="entry name" value="SERPIN-Z1"/>
    <property type="match status" value="1"/>
</dbReference>
<evidence type="ECO:0000313" key="5">
    <source>
        <dbReference type="EnsemblPlants" id="AET3Gv20709500.1"/>
    </source>
</evidence>
<dbReference type="Gramene" id="AET3Gv20709500.1">
    <property type="protein sequence ID" value="AET3Gv20709500.1"/>
    <property type="gene ID" value="AET3Gv20709500"/>
</dbReference>
<dbReference type="InterPro" id="IPR000215">
    <property type="entry name" value="Serpin_fam"/>
</dbReference>
<dbReference type="InterPro" id="IPR042178">
    <property type="entry name" value="Serpin_sf_1"/>
</dbReference>
<evidence type="ECO:0000256" key="3">
    <source>
        <dbReference type="SAM" id="MobiDB-lite"/>
    </source>
</evidence>
<dbReference type="SUPFAM" id="SSF56574">
    <property type="entry name" value="Serpins"/>
    <property type="match status" value="1"/>
</dbReference>
<dbReference type="SMART" id="SM00093">
    <property type="entry name" value="SERPIN"/>
    <property type="match status" value="1"/>
</dbReference>
<dbReference type="PROSITE" id="PS00284">
    <property type="entry name" value="SERPIN"/>
    <property type="match status" value="1"/>
</dbReference>
<evidence type="ECO:0000313" key="6">
    <source>
        <dbReference type="Proteomes" id="UP000015105"/>
    </source>
</evidence>
<dbReference type="GO" id="GO:0005615">
    <property type="term" value="C:extracellular space"/>
    <property type="evidence" value="ECO:0007669"/>
    <property type="project" value="InterPro"/>
</dbReference>
<reference evidence="6" key="2">
    <citation type="journal article" date="2017" name="Nat. Plants">
        <title>The Aegilops tauschii genome reveals multiple impacts of transposons.</title>
        <authorList>
            <person name="Zhao G."/>
            <person name="Zou C."/>
            <person name="Li K."/>
            <person name="Wang K."/>
            <person name="Li T."/>
            <person name="Gao L."/>
            <person name="Zhang X."/>
            <person name="Wang H."/>
            <person name="Yang Z."/>
            <person name="Liu X."/>
            <person name="Jiang W."/>
            <person name="Mao L."/>
            <person name="Kong X."/>
            <person name="Jiao Y."/>
            <person name="Jia J."/>
        </authorList>
    </citation>
    <scope>NUCLEOTIDE SEQUENCE [LARGE SCALE GENOMIC DNA]</scope>
    <source>
        <strain evidence="6">cv. AL8/78</strain>
    </source>
</reference>
<evidence type="ECO:0000259" key="4">
    <source>
        <dbReference type="SMART" id="SM00093"/>
    </source>
</evidence>
<dbReference type="GO" id="GO:0004867">
    <property type="term" value="F:serine-type endopeptidase inhibitor activity"/>
    <property type="evidence" value="ECO:0007669"/>
    <property type="project" value="InterPro"/>
</dbReference>
<dbReference type="InterPro" id="IPR023795">
    <property type="entry name" value="Serpin_CS"/>
</dbReference>
<dbReference type="Gene3D" id="2.30.39.10">
    <property type="entry name" value="Alpha-1-antitrypsin, domain 1"/>
    <property type="match status" value="1"/>
</dbReference>
<feature type="compositionally biased region" description="Basic residues" evidence="3">
    <location>
        <begin position="8"/>
        <end position="22"/>
    </location>
</feature>
<dbReference type="InterPro" id="IPR042185">
    <property type="entry name" value="Serpin_sf_2"/>
</dbReference>
<sequence length="455" mass="48493">GKSEASPPRRRGTTPRVQRTHHLPCCTELQLQSPKPNPSPSQPKPTPSPPHPPTRAMELTEAARDEAAFAMRVLRHLACGGGKASASGANLAVSPLSIHAALALLGAGARGATLDQVVAFLGPAGGPAHAALASHVALRLLSDSPGDDGGPSVRFANGVWVDAAMRLKVDYAALVSEHYRAQALPASFKDMPEEARTQINRWFESATAGRIKGLLPEGSVNGATLAVLGNALYFKGAWCRKFDPRLTLDDTFHLPAGGSVRAPFMSSRDRQQHVACRSGYKVLQLPYARGRERRYFSMYIYLPDERDGLQSLLHRLGSDPALLESSTTLTAQVPVGAFKVPKFTISCKTNATELLQDLGLRLPFAPLAADFSEMLDSAAPLVVSAVFHQSFVEVNEEGTEAAAATAVVASFGAAAVRTPVQVVDFVADHPFMFLIKEELSGVVVFSGQVVNPLVP</sequence>
<feature type="region of interest" description="Disordered" evidence="3">
    <location>
        <begin position="1"/>
        <end position="55"/>
    </location>
</feature>
<dbReference type="PANTHER" id="PTHR11461">
    <property type="entry name" value="SERINE PROTEASE INHIBITOR, SERPIN"/>
    <property type="match status" value="1"/>
</dbReference>
<reference evidence="5" key="3">
    <citation type="journal article" date="2017" name="Nature">
        <title>Genome sequence of the progenitor of the wheat D genome Aegilops tauschii.</title>
        <authorList>
            <person name="Luo M.C."/>
            <person name="Gu Y.Q."/>
            <person name="Puiu D."/>
            <person name="Wang H."/>
            <person name="Twardziok S.O."/>
            <person name="Deal K.R."/>
            <person name="Huo N."/>
            <person name="Zhu T."/>
            <person name="Wang L."/>
            <person name="Wang Y."/>
            <person name="McGuire P.E."/>
            <person name="Liu S."/>
            <person name="Long H."/>
            <person name="Ramasamy R.K."/>
            <person name="Rodriguez J.C."/>
            <person name="Van S.L."/>
            <person name="Yuan L."/>
            <person name="Wang Z."/>
            <person name="Xia Z."/>
            <person name="Xiao L."/>
            <person name="Anderson O.D."/>
            <person name="Ouyang S."/>
            <person name="Liang Y."/>
            <person name="Zimin A.V."/>
            <person name="Pertea G."/>
            <person name="Qi P."/>
            <person name="Bennetzen J.L."/>
            <person name="Dai X."/>
            <person name="Dawson M.W."/>
            <person name="Muller H.G."/>
            <person name="Kugler K."/>
            <person name="Rivarola-Duarte L."/>
            <person name="Spannagl M."/>
            <person name="Mayer K.F.X."/>
            <person name="Lu F.H."/>
            <person name="Bevan M.W."/>
            <person name="Leroy P."/>
            <person name="Li P."/>
            <person name="You F.M."/>
            <person name="Sun Q."/>
            <person name="Liu Z."/>
            <person name="Lyons E."/>
            <person name="Wicker T."/>
            <person name="Salzberg S.L."/>
            <person name="Devos K.M."/>
            <person name="Dvorak J."/>
        </authorList>
    </citation>
    <scope>NUCLEOTIDE SEQUENCE [LARGE SCALE GENOMIC DNA]</scope>
    <source>
        <strain evidence="5">cv. AL8/78</strain>
    </source>
</reference>
<dbReference type="Proteomes" id="UP000015105">
    <property type="component" value="Chromosome 3D"/>
</dbReference>
<dbReference type="AlphaFoldDB" id="A0A453FKY8"/>
<dbReference type="InterPro" id="IPR023796">
    <property type="entry name" value="Serpin_dom"/>
</dbReference>
<name>A0A453FKY8_AEGTS</name>
<dbReference type="InterPro" id="IPR036186">
    <property type="entry name" value="Serpin_sf"/>
</dbReference>
<feature type="domain" description="Serpin" evidence="4">
    <location>
        <begin position="71"/>
        <end position="452"/>
    </location>
</feature>
<dbReference type="Pfam" id="PF00079">
    <property type="entry name" value="Serpin"/>
    <property type="match status" value="1"/>
</dbReference>